<dbReference type="PANTHER" id="PTHR38695:SF1">
    <property type="entry name" value="AMINO ACID PERMEASE_ SLC12A DOMAIN-CONTAINING PROTEIN"/>
    <property type="match status" value="1"/>
</dbReference>
<dbReference type="Proteomes" id="UP000249363">
    <property type="component" value="Unassembled WGS sequence"/>
</dbReference>
<protein>
    <recommendedName>
        <fullName evidence="1">Luciferase domain-containing protein</fullName>
    </recommendedName>
</protein>
<comment type="caution">
    <text evidence="2">The sequence shown here is derived from an EMBL/GenBank/DDBJ whole genome shotgun (WGS) entry which is preliminary data.</text>
</comment>
<reference evidence="2 3" key="1">
    <citation type="journal article" date="2017" name="Biotechnol. Biofuels">
        <title>Differential beta-glucosidase expression as a function of carbon source availability in Talaromyces amestolkiae: a genomic and proteomic approach.</title>
        <authorList>
            <person name="de Eugenio L.I."/>
            <person name="Mendez-Liter J.A."/>
            <person name="Nieto-Dominguez M."/>
            <person name="Alonso L."/>
            <person name="Gil-Munoz J."/>
            <person name="Barriuso J."/>
            <person name="Prieto A."/>
            <person name="Martinez M.J."/>
        </authorList>
    </citation>
    <scope>NUCLEOTIDE SEQUENCE [LARGE SCALE GENOMIC DNA]</scope>
    <source>
        <strain evidence="2 3">CIB</strain>
    </source>
</reference>
<gene>
    <name evidence="2" type="ORF">BHQ10_002932</name>
</gene>
<dbReference type="STRING" id="1196081.A0A364KTN5"/>
<dbReference type="InterPro" id="IPR040841">
    <property type="entry name" value="Luciferase_dom"/>
</dbReference>
<evidence type="ECO:0000313" key="2">
    <source>
        <dbReference type="EMBL" id="RAO66920.1"/>
    </source>
</evidence>
<accession>A0A364KTN5</accession>
<dbReference type="GeneID" id="63792148"/>
<organism evidence="2 3">
    <name type="scientific">Talaromyces amestolkiae</name>
    <dbReference type="NCBI Taxonomy" id="1196081"/>
    <lineage>
        <taxon>Eukaryota</taxon>
        <taxon>Fungi</taxon>
        <taxon>Dikarya</taxon>
        <taxon>Ascomycota</taxon>
        <taxon>Pezizomycotina</taxon>
        <taxon>Eurotiomycetes</taxon>
        <taxon>Eurotiomycetidae</taxon>
        <taxon>Eurotiales</taxon>
        <taxon>Trichocomaceae</taxon>
        <taxon>Talaromyces</taxon>
        <taxon>Talaromyces sect. Talaromyces</taxon>
    </lineage>
</organism>
<keyword evidence="3" id="KW-1185">Reference proteome</keyword>
<evidence type="ECO:0000313" key="3">
    <source>
        <dbReference type="Proteomes" id="UP000249363"/>
    </source>
</evidence>
<dbReference type="InterPro" id="IPR048273">
    <property type="entry name" value="Luciferase"/>
</dbReference>
<name>A0A364KTN5_TALAM</name>
<dbReference type="Pfam" id="PF17648">
    <property type="entry name" value="Luciferase"/>
    <property type="match status" value="1"/>
</dbReference>
<feature type="domain" description="Luciferase" evidence="1">
    <location>
        <begin position="179"/>
        <end position="243"/>
    </location>
</feature>
<proteinExistence type="predicted"/>
<dbReference type="OrthoDB" id="5358398at2759"/>
<dbReference type="RefSeq" id="XP_040731436.1">
    <property type="nucleotide sequence ID" value="XM_040875132.1"/>
</dbReference>
<evidence type="ECO:0000259" key="1">
    <source>
        <dbReference type="Pfam" id="PF17648"/>
    </source>
</evidence>
<dbReference type="EMBL" id="MIKG01000004">
    <property type="protein sequence ID" value="RAO66920.1"/>
    <property type="molecule type" value="Genomic_DNA"/>
</dbReference>
<dbReference type="PANTHER" id="PTHR38695">
    <property type="entry name" value="AMINO ACID PERMEASE_ SLC12A DOMAIN-CONTAINING PROTEIN"/>
    <property type="match status" value="1"/>
</dbReference>
<sequence>MSASATERVQIVAERLLAIVRGDPVVSGLAVTVALCTAWVIHDYKQWIALGTGGTPSNVYGYYRMTLCRIMFAYHVPLQTEPKTLSSDGPSFLKFIPARAGGRPRLMPRILPQRQRPEPIEPLTQKKLMSLMSRLASEHPDILESRPSHTEGMTADGLYARKKNKSVNPIVVADRTLDYEIGHAHPADNSLHLWLSEADARKIIEARWGQRFCLPHVQKGWTMVYAPRNLEELQLIEEFVKASVRWVTGVAI</sequence>
<dbReference type="AlphaFoldDB" id="A0A364KTN5"/>